<dbReference type="InterPro" id="IPR051932">
    <property type="entry name" value="Bact_StressResp_Reg"/>
</dbReference>
<keyword evidence="3" id="KW-1185">Reference proteome</keyword>
<comment type="caution">
    <text evidence="2">The sequence shown here is derived from an EMBL/GenBank/DDBJ whole genome shotgun (WGS) entry which is preliminary data.</text>
</comment>
<gene>
    <name evidence="2" type="ORF">WAX74_03310</name>
</gene>
<evidence type="ECO:0000259" key="1">
    <source>
        <dbReference type="PROSITE" id="PS50801"/>
    </source>
</evidence>
<name>A0ABU8F3Q7_9BACI</name>
<protein>
    <submittedName>
        <fullName evidence="2">STAS domain-containing protein</fullName>
    </submittedName>
</protein>
<organism evidence="2 3">
    <name type="scientific">Psychrobacillus mangrovi</name>
    <dbReference type="NCBI Taxonomy" id="3117745"/>
    <lineage>
        <taxon>Bacteria</taxon>
        <taxon>Bacillati</taxon>
        <taxon>Bacillota</taxon>
        <taxon>Bacilli</taxon>
        <taxon>Bacillales</taxon>
        <taxon>Bacillaceae</taxon>
        <taxon>Psychrobacillus</taxon>
    </lineage>
</organism>
<dbReference type="PROSITE" id="PS50801">
    <property type="entry name" value="STAS"/>
    <property type="match status" value="1"/>
</dbReference>
<feature type="domain" description="STAS" evidence="1">
    <location>
        <begin position="159"/>
        <end position="270"/>
    </location>
</feature>
<dbReference type="Proteomes" id="UP001364890">
    <property type="component" value="Unassembled WGS sequence"/>
</dbReference>
<sequence>MEAIWKVEQYLIDNAEKIIRDITEMALKNVDFEITDEMLELGIKQNVEFLVLLAKSFKETDEKAAEELIKWSKKSGEQQAANFGRFSTLIKPYAKNRLLYLDYITQISIDHGLATKEVTMINNRICYLMDVSLTETLFAYETYRDELMYERQREINELSAPIVPIQKGIAVLPLIGVLDYPRVQHLLNNVVPTIPSLEIEHLIIDFSGILTIDKEVAQNIFVIHNVLELLGIHLMITGMRPQISMAVVHGGIDFTSFHTYGSVKQAIDSINNRQ</sequence>
<dbReference type="SUPFAM" id="SSF52091">
    <property type="entry name" value="SpoIIaa-like"/>
    <property type="match status" value="1"/>
</dbReference>
<evidence type="ECO:0000313" key="3">
    <source>
        <dbReference type="Proteomes" id="UP001364890"/>
    </source>
</evidence>
<dbReference type="EMBL" id="JBAWSY010000002">
    <property type="protein sequence ID" value="MEI4768686.1"/>
    <property type="molecule type" value="Genomic_DNA"/>
</dbReference>
<dbReference type="CDD" id="cd07041">
    <property type="entry name" value="STAS_RsbR_RsbS_like"/>
    <property type="match status" value="1"/>
</dbReference>
<dbReference type="InterPro" id="IPR002645">
    <property type="entry name" value="STAS_dom"/>
</dbReference>
<dbReference type="Pfam" id="PF01740">
    <property type="entry name" value="STAS"/>
    <property type="match status" value="1"/>
</dbReference>
<dbReference type="PANTHER" id="PTHR33745">
    <property type="entry name" value="RSBT ANTAGONIST PROTEIN RSBS-RELATED"/>
    <property type="match status" value="1"/>
</dbReference>
<dbReference type="PANTHER" id="PTHR33745:SF8">
    <property type="entry name" value="BLUE-LIGHT PHOTORECEPTOR"/>
    <property type="match status" value="1"/>
</dbReference>
<proteinExistence type="predicted"/>
<dbReference type="InterPro" id="IPR036513">
    <property type="entry name" value="STAS_dom_sf"/>
</dbReference>
<accession>A0ABU8F3Q7</accession>
<dbReference type="RefSeq" id="WP_336496242.1">
    <property type="nucleotide sequence ID" value="NZ_JBAWSY010000002.1"/>
</dbReference>
<dbReference type="Gene3D" id="3.30.750.24">
    <property type="entry name" value="STAS domain"/>
    <property type="match status" value="1"/>
</dbReference>
<reference evidence="2 3" key="1">
    <citation type="submission" date="2024-01" db="EMBL/GenBank/DDBJ databases">
        <title>Seven novel Bacillus-like species.</title>
        <authorList>
            <person name="Liu G."/>
        </authorList>
    </citation>
    <scope>NUCLEOTIDE SEQUENCE [LARGE SCALE GENOMIC DNA]</scope>
    <source>
        <strain evidence="2 3">FJAT-51614</strain>
    </source>
</reference>
<evidence type="ECO:0000313" key="2">
    <source>
        <dbReference type="EMBL" id="MEI4768686.1"/>
    </source>
</evidence>